<comment type="caution">
    <text evidence="1">The sequence shown here is derived from an EMBL/GenBank/DDBJ whole genome shotgun (WGS) entry which is preliminary data.</text>
</comment>
<reference evidence="1" key="1">
    <citation type="journal article" date="2020" name="mSystems">
        <title>Genome- and Community-Level Interaction Insights into Carbon Utilization and Element Cycling Functions of Hydrothermarchaeota in Hydrothermal Sediment.</title>
        <authorList>
            <person name="Zhou Z."/>
            <person name="Liu Y."/>
            <person name="Xu W."/>
            <person name="Pan J."/>
            <person name="Luo Z.H."/>
            <person name="Li M."/>
        </authorList>
    </citation>
    <scope>NUCLEOTIDE SEQUENCE [LARGE SCALE GENOMIC DNA]</scope>
    <source>
        <strain evidence="1">HyVt-92</strain>
    </source>
</reference>
<sequence>MLQSHSIEKEIINLLEEVKANIEFAIKRGKKKGAWSVNCLEAQSKLLKQIDFALHKVNEGQIEVARQIVTEIKRQI</sequence>
<accession>A0A7V5LYE0</accession>
<dbReference type="AlphaFoldDB" id="A0A7V5LYE0"/>
<dbReference type="Proteomes" id="UP000886070">
    <property type="component" value="Unassembled WGS sequence"/>
</dbReference>
<proteinExistence type="predicted"/>
<protein>
    <submittedName>
        <fullName evidence="1">Uncharacterized protein</fullName>
    </submittedName>
</protein>
<evidence type="ECO:0000313" key="1">
    <source>
        <dbReference type="EMBL" id="HHF98052.1"/>
    </source>
</evidence>
<name>A0A7V5LYE0_UNCAE</name>
<gene>
    <name evidence="1" type="ORF">ENL39_01000</name>
</gene>
<dbReference type="EMBL" id="DRTT01000029">
    <property type="protein sequence ID" value="HHF98052.1"/>
    <property type="molecule type" value="Genomic_DNA"/>
</dbReference>
<organism evidence="1">
    <name type="scientific">Aerophobetes bacterium</name>
    <dbReference type="NCBI Taxonomy" id="2030807"/>
    <lineage>
        <taxon>Bacteria</taxon>
        <taxon>Candidatus Aerophobota</taxon>
    </lineage>
</organism>